<gene>
    <name evidence="2" type="ORF">CVT26_015000</name>
</gene>
<dbReference type="InParanoid" id="A0A409XA19"/>
<evidence type="ECO:0000313" key="3">
    <source>
        <dbReference type="Proteomes" id="UP000284706"/>
    </source>
</evidence>
<feature type="region of interest" description="Disordered" evidence="1">
    <location>
        <begin position="1"/>
        <end position="32"/>
    </location>
</feature>
<keyword evidence="3" id="KW-1185">Reference proteome</keyword>
<accession>A0A409XA19</accession>
<evidence type="ECO:0000313" key="2">
    <source>
        <dbReference type="EMBL" id="PPQ87602.1"/>
    </source>
</evidence>
<reference evidence="2 3" key="1">
    <citation type="journal article" date="2018" name="Evol. Lett.">
        <title>Horizontal gene cluster transfer increased hallucinogenic mushroom diversity.</title>
        <authorList>
            <person name="Reynolds H.T."/>
            <person name="Vijayakumar V."/>
            <person name="Gluck-Thaler E."/>
            <person name="Korotkin H.B."/>
            <person name="Matheny P.B."/>
            <person name="Slot J.C."/>
        </authorList>
    </citation>
    <scope>NUCLEOTIDE SEQUENCE [LARGE SCALE GENOMIC DNA]</scope>
    <source>
        <strain evidence="2 3">SRW20</strain>
    </source>
</reference>
<sequence>MVRSTRNTPTSGSRRANTPASGTANHANSVAAGTHPFHPPSFCINLRILGNTSNTQASTAPAAPPTASAVVNSSAPVLPSAPAAPAIVPAIPANALARPNPNLVSTGLPNPSLFDRSYYDPNKRKFYLVTVGRELGMHPDWQVTFRSTLDSP</sequence>
<evidence type="ECO:0000256" key="1">
    <source>
        <dbReference type="SAM" id="MobiDB-lite"/>
    </source>
</evidence>
<organism evidence="2 3">
    <name type="scientific">Gymnopilus dilepis</name>
    <dbReference type="NCBI Taxonomy" id="231916"/>
    <lineage>
        <taxon>Eukaryota</taxon>
        <taxon>Fungi</taxon>
        <taxon>Dikarya</taxon>
        <taxon>Basidiomycota</taxon>
        <taxon>Agaricomycotina</taxon>
        <taxon>Agaricomycetes</taxon>
        <taxon>Agaricomycetidae</taxon>
        <taxon>Agaricales</taxon>
        <taxon>Agaricineae</taxon>
        <taxon>Hymenogastraceae</taxon>
        <taxon>Gymnopilus</taxon>
    </lineage>
</organism>
<dbReference type="EMBL" id="NHYE01003814">
    <property type="protein sequence ID" value="PPQ87602.1"/>
    <property type="molecule type" value="Genomic_DNA"/>
</dbReference>
<feature type="compositionally biased region" description="Polar residues" evidence="1">
    <location>
        <begin position="1"/>
        <end position="28"/>
    </location>
</feature>
<dbReference type="AlphaFoldDB" id="A0A409XA19"/>
<name>A0A409XA19_9AGAR</name>
<dbReference type="Proteomes" id="UP000284706">
    <property type="component" value="Unassembled WGS sequence"/>
</dbReference>
<proteinExistence type="predicted"/>
<comment type="caution">
    <text evidence="2">The sequence shown here is derived from an EMBL/GenBank/DDBJ whole genome shotgun (WGS) entry which is preliminary data.</text>
</comment>
<protein>
    <submittedName>
        <fullName evidence="2">Uncharacterized protein</fullName>
    </submittedName>
</protein>